<dbReference type="PANTHER" id="PTHR43860:SF2">
    <property type="entry name" value="BETAINE ALDEHYDE DEHYDROGENASE-RELATED"/>
    <property type="match status" value="1"/>
</dbReference>
<accession>A0A380FP25</accession>
<dbReference type="PANTHER" id="PTHR43860">
    <property type="entry name" value="BETAINE ALDEHYDE DEHYDROGENASE"/>
    <property type="match status" value="1"/>
</dbReference>
<feature type="domain" description="Aldehyde dehydrogenase" evidence="4">
    <location>
        <begin position="17"/>
        <end position="74"/>
    </location>
</feature>
<dbReference type="EMBL" id="UHDK01000001">
    <property type="protein sequence ID" value="SUM35201.1"/>
    <property type="molecule type" value="Genomic_DNA"/>
</dbReference>
<evidence type="ECO:0000313" key="6">
    <source>
        <dbReference type="Proteomes" id="UP000255277"/>
    </source>
</evidence>
<comment type="similarity">
    <text evidence="1">Belongs to the aldehyde dehydrogenase family.</text>
</comment>
<dbReference type="AlphaFoldDB" id="A0A380FP25"/>
<name>A0A380FP25_STAGA</name>
<evidence type="ECO:0000256" key="1">
    <source>
        <dbReference type="ARBA" id="ARBA00009986"/>
    </source>
</evidence>
<keyword evidence="3" id="KW-0520">NAD</keyword>
<dbReference type="InterPro" id="IPR016161">
    <property type="entry name" value="Ald_DH/histidinol_DH"/>
</dbReference>
<dbReference type="Pfam" id="PF00171">
    <property type="entry name" value="Aldedh"/>
    <property type="match status" value="1"/>
</dbReference>
<dbReference type="Proteomes" id="UP000255277">
    <property type="component" value="Unassembled WGS sequence"/>
</dbReference>
<keyword evidence="2 5" id="KW-0560">Oxidoreductase</keyword>
<dbReference type="InterPro" id="IPR015590">
    <property type="entry name" value="Aldehyde_DH_dom"/>
</dbReference>
<reference evidence="5 6" key="1">
    <citation type="submission" date="2018-06" db="EMBL/GenBank/DDBJ databases">
        <authorList>
            <consortium name="Pathogen Informatics"/>
            <person name="Doyle S."/>
        </authorList>
    </citation>
    <scope>NUCLEOTIDE SEQUENCE [LARGE SCALE GENOMIC DNA]</scope>
    <source>
        <strain evidence="5 6">NCTC12195</strain>
    </source>
</reference>
<dbReference type="SUPFAM" id="SSF53720">
    <property type="entry name" value="ALDH-like"/>
    <property type="match status" value="1"/>
</dbReference>
<protein>
    <submittedName>
        <fullName evidence="5">Glycine betaine aldehyde dehydrogenase</fullName>
        <ecNumber evidence="5">1.2.1.8</ecNumber>
    </submittedName>
</protein>
<evidence type="ECO:0000259" key="4">
    <source>
        <dbReference type="Pfam" id="PF00171"/>
    </source>
</evidence>
<organism evidence="5 6">
    <name type="scientific">Staphylococcus gallinarum</name>
    <dbReference type="NCBI Taxonomy" id="1293"/>
    <lineage>
        <taxon>Bacteria</taxon>
        <taxon>Bacillati</taxon>
        <taxon>Bacillota</taxon>
        <taxon>Bacilli</taxon>
        <taxon>Bacillales</taxon>
        <taxon>Staphylococcaceae</taxon>
        <taxon>Staphylococcus</taxon>
    </lineage>
</organism>
<dbReference type="Gene3D" id="3.40.605.10">
    <property type="entry name" value="Aldehyde Dehydrogenase, Chain A, domain 1"/>
    <property type="match status" value="1"/>
</dbReference>
<gene>
    <name evidence="5" type="primary">gbsA_5</name>
    <name evidence="5" type="ORF">NCTC12195_04731</name>
</gene>
<dbReference type="GO" id="GO:0008802">
    <property type="term" value="F:betaine-aldehyde dehydrogenase (NAD+) activity"/>
    <property type="evidence" value="ECO:0007669"/>
    <property type="project" value="UniProtKB-EC"/>
</dbReference>
<evidence type="ECO:0000256" key="3">
    <source>
        <dbReference type="ARBA" id="ARBA00023027"/>
    </source>
</evidence>
<dbReference type="InterPro" id="IPR016162">
    <property type="entry name" value="Ald_DH_N"/>
</dbReference>
<sequence>MELVSNLSRRQFIDGEWVESSNKETREIINPYNQEVIFEVAEGTAEDSERAILAARRSFEKGEWANETSENRGKKSKSDC</sequence>
<evidence type="ECO:0000313" key="5">
    <source>
        <dbReference type="EMBL" id="SUM35201.1"/>
    </source>
</evidence>
<proteinExistence type="inferred from homology"/>
<evidence type="ECO:0000256" key="2">
    <source>
        <dbReference type="ARBA" id="ARBA00023002"/>
    </source>
</evidence>
<dbReference type="EC" id="1.2.1.8" evidence="5"/>